<keyword evidence="2" id="KW-1185">Reference proteome</keyword>
<reference evidence="2" key="1">
    <citation type="submission" date="2016-09" db="EMBL/GenBank/DDBJ databases">
        <title>Streptomyces puniciscabiei strain:TW1S1 Genome sequencing and assembly.</title>
        <authorList>
            <person name="Kim M.-K."/>
            <person name="Kim S.B."/>
        </authorList>
    </citation>
    <scope>NUCLEOTIDE SEQUENCE [LARGE SCALE GENOMIC DNA]</scope>
    <source>
        <strain evidence="2">TW1S1</strain>
    </source>
</reference>
<evidence type="ECO:0008006" key="3">
    <source>
        <dbReference type="Google" id="ProtNLM"/>
    </source>
</evidence>
<dbReference type="RefSeq" id="WP_069777364.1">
    <property type="nucleotide sequence ID" value="NZ_CP017248.1"/>
</dbReference>
<evidence type="ECO:0000313" key="2">
    <source>
        <dbReference type="Proteomes" id="UP000094960"/>
    </source>
</evidence>
<evidence type="ECO:0000313" key="1">
    <source>
        <dbReference type="EMBL" id="AOR30712.1"/>
    </source>
</evidence>
<dbReference type="AlphaFoldDB" id="A0A1D7Y543"/>
<name>A0A1D7Y543_9ACTN</name>
<accession>A0A1D7Y543</accession>
<gene>
    <name evidence="1" type="ORF">BFF78_06305</name>
</gene>
<organism evidence="1 2">
    <name type="scientific">Streptomyces fodineus</name>
    <dbReference type="NCBI Taxonomy" id="1904616"/>
    <lineage>
        <taxon>Bacteria</taxon>
        <taxon>Bacillati</taxon>
        <taxon>Actinomycetota</taxon>
        <taxon>Actinomycetes</taxon>
        <taxon>Kitasatosporales</taxon>
        <taxon>Streptomycetaceae</taxon>
        <taxon>Streptomyces</taxon>
    </lineage>
</organism>
<protein>
    <recommendedName>
        <fullName evidence="3">CBM-cenC domain-containing protein</fullName>
    </recommendedName>
</protein>
<proteinExistence type="predicted"/>
<dbReference type="EMBL" id="CP017248">
    <property type="protein sequence ID" value="AOR30712.1"/>
    <property type="molecule type" value="Genomic_DNA"/>
</dbReference>
<dbReference type="KEGG" id="spun:BFF78_06305"/>
<dbReference type="Gene3D" id="2.60.120.260">
    <property type="entry name" value="Galactose-binding domain-like"/>
    <property type="match status" value="1"/>
</dbReference>
<sequence>MSFLINPSFEGKEDHWARINFANATTLGFDPVQGVSAKSGSIFLTLRSSVASGSVGQDVITPQGLTSISAFAWVRAGLDGPVSGALAIWQLDTDPNRPMPAAFVAGNEWTLVTSTLDFPNPTASKTIRIEVYVNEANKSLLIDSVNAF</sequence>
<dbReference type="Proteomes" id="UP000094960">
    <property type="component" value="Chromosome"/>
</dbReference>